<feature type="transmembrane region" description="Helical" evidence="2">
    <location>
        <begin position="102"/>
        <end position="120"/>
    </location>
</feature>
<dbReference type="GO" id="GO:0020037">
    <property type="term" value="F:heme binding"/>
    <property type="evidence" value="ECO:0007669"/>
    <property type="project" value="TreeGrafter"/>
</dbReference>
<dbReference type="EMBL" id="RCZM01000003">
    <property type="protein sequence ID" value="TPG16879.1"/>
    <property type="molecule type" value="Genomic_DNA"/>
</dbReference>
<gene>
    <name evidence="4" type="ORF">EAH86_08775</name>
</gene>
<feature type="compositionally biased region" description="Low complexity" evidence="1">
    <location>
        <begin position="159"/>
        <end position="185"/>
    </location>
</feature>
<dbReference type="PANTHER" id="PTHR19372:SF7">
    <property type="entry name" value="SULFITE OXIDASE, MITOCHONDRIAL"/>
    <property type="match status" value="1"/>
</dbReference>
<feature type="transmembrane region" description="Helical" evidence="2">
    <location>
        <begin position="132"/>
        <end position="150"/>
    </location>
</feature>
<comment type="caution">
    <text evidence="4">The sequence shown here is derived from an EMBL/GenBank/DDBJ whole genome shotgun (WGS) entry which is preliminary data.</text>
</comment>
<evidence type="ECO:0000313" key="4">
    <source>
        <dbReference type="EMBL" id="TPG16879.1"/>
    </source>
</evidence>
<proteinExistence type="predicted"/>
<dbReference type="Gene3D" id="3.90.420.10">
    <property type="entry name" value="Oxidoreductase, molybdopterin-binding domain"/>
    <property type="match status" value="1"/>
</dbReference>
<feature type="transmembrane region" description="Helical" evidence="2">
    <location>
        <begin position="76"/>
        <end position="95"/>
    </location>
</feature>
<evidence type="ECO:0000256" key="1">
    <source>
        <dbReference type="SAM" id="MobiDB-lite"/>
    </source>
</evidence>
<dbReference type="SUPFAM" id="SSF81296">
    <property type="entry name" value="E set domains"/>
    <property type="match status" value="1"/>
</dbReference>
<keyword evidence="2" id="KW-0812">Transmembrane</keyword>
<organism evidence="4 5">
    <name type="scientific">Pedococcus bigeumensis</name>
    <dbReference type="NCBI Taxonomy" id="433644"/>
    <lineage>
        <taxon>Bacteria</taxon>
        <taxon>Bacillati</taxon>
        <taxon>Actinomycetota</taxon>
        <taxon>Actinomycetes</taxon>
        <taxon>Micrococcales</taxon>
        <taxon>Intrasporangiaceae</taxon>
        <taxon>Pedococcus</taxon>
    </lineage>
</organism>
<dbReference type="Pfam" id="PF00174">
    <property type="entry name" value="Oxidored_molyb"/>
    <property type="match status" value="1"/>
</dbReference>
<evidence type="ECO:0000259" key="3">
    <source>
        <dbReference type="Pfam" id="PF00174"/>
    </source>
</evidence>
<dbReference type="GO" id="GO:0008482">
    <property type="term" value="F:sulfite oxidase activity"/>
    <property type="evidence" value="ECO:0007669"/>
    <property type="project" value="TreeGrafter"/>
</dbReference>
<evidence type="ECO:0000256" key="2">
    <source>
        <dbReference type="SAM" id="Phobius"/>
    </source>
</evidence>
<dbReference type="GO" id="GO:0043546">
    <property type="term" value="F:molybdopterin cofactor binding"/>
    <property type="evidence" value="ECO:0007669"/>
    <property type="project" value="TreeGrafter"/>
</dbReference>
<reference evidence="4 5" key="1">
    <citation type="journal article" date="2019" name="Environ. Microbiol.">
        <title>Species interactions and distinct microbial communities in high Arctic permafrost affected cryosols are associated with the CH4 and CO2 gas fluxes.</title>
        <authorList>
            <person name="Altshuler I."/>
            <person name="Hamel J."/>
            <person name="Turney S."/>
            <person name="Magnuson E."/>
            <person name="Levesque R."/>
            <person name="Greer C."/>
            <person name="Whyte L.G."/>
        </authorList>
    </citation>
    <scope>NUCLEOTIDE SEQUENCE [LARGE SCALE GENOMIC DNA]</scope>
    <source>
        <strain evidence="4 5">S9.3A</strain>
    </source>
</reference>
<accession>A0A502CXI8</accession>
<keyword evidence="2" id="KW-1133">Transmembrane helix</keyword>
<evidence type="ECO:0000313" key="5">
    <source>
        <dbReference type="Proteomes" id="UP000317722"/>
    </source>
</evidence>
<protein>
    <submittedName>
        <fullName evidence="4">Oxidoreductase</fullName>
    </submittedName>
</protein>
<feature type="transmembrane region" description="Helical" evidence="2">
    <location>
        <begin position="21"/>
        <end position="39"/>
    </location>
</feature>
<sequence>MEHNSRPPGTKSQRVRYAVSGVLAAAAGMAVGHLVAAFVNPAASPVLAVGSTVIDATPTPIKEWAVRNFGTADKPVLLGSVTLVVVIAAAVIGLVSRTKPSLANILVVGLAALAGLAAWFRPASATFDIVPAFVTAIVGVITLTGLRALIPNLPTPGAATASGPTSGAAGTPATAATAAGRASPAQESPLDHTAYAKGASATPARRNFLIGAAGVTVGAAALGTLGQKLAAPATPPSSVALPEPQNTLAALPTGIEGKVKGVSAFSTPLNDFYRVDTALVIPRIDVDKWVLEIDGKVDKKLSITFAELLKMPMIEKDITLNCVSNEVGGPYISSTRWLGVRVRDLLERAGIQDGVDQILSESTDGMTISTPVEALTDDRDALIAVAMNGQPLPTRHGFPARMVTPGLYGFVGATKWLTKLTATTYAAEKAYWTKRDWAIDGTVKTQARIDTPAGLATYKPGKVAIGGVAWAQLRGIKEVEVRVDNGPWQKATLGPDGGTDYWRQWFWVWDATTGRHDLTVRATDGTGQVQTKDRADPFPGGASGWHSIVVLVS</sequence>
<dbReference type="Gene3D" id="2.60.40.650">
    <property type="match status" value="1"/>
</dbReference>
<dbReference type="SUPFAM" id="SSF56524">
    <property type="entry name" value="Oxidoreductase molybdopterin-binding domain"/>
    <property type="match status" value="1"/>
</dbReference>
<feature type="domain" description="Oxidoreductase molybdopterin-binding" evidence="3">
    <location>
        <begin position="280"/>
        <end position="430"/>
    </location>
</feature>
<dbReference type="OrthoDB" id="9795587at2"/>
<name>A0A502CXI8_9MICO</name>
<dbReference type="InterPro" id="IPR036374">
    <property type="entry name" value="OxRdtase_Mopterin-bd_sf"/>
</dbReference>
<dbReference type="RefSeq" id="WP_140739262.1">
    <property type="nucleotide sequence ID" value="NZ_RCZM01000003.1"/>
</dbReference>
<dbReference type="InterPro" id="IPR000572">
    <property type="entry name" value="OxRdtase_Mopterin-bd_dom"/>
</dbReference>
<dbReference type="Proteomes" id="UP000317722">
    <property type="component" value="Unassembled WGS sequence"/>
</dbReference>
<keyword evidence="2" id="KW-0472">Membrane</keyword>
<dbReference type="InterPro" id="IPR014756">
    <property type="entry name" value="Ig_E-set"/>
</dbReference>
<keyword evidence="5" id="KW-1185">Reference proteome</keyword>
<dbReference type="AlphaFoldDB" id="A0A502CXI8"/>
<feature type="region of interest" description="Disordered" evidence="1">
    <location>
        <begin position="159"/>
        <end position="189"/>
    </location>
</feature>
<dbReference type="PANTHER" id="PTHR19372">
    <property type="entry name" value="SULFITE REDUCTASE"/>
    <property type="match status" value="1"/>
</dbReference>
<dbReference type="GO" id="GO:0006790">
    <property type="term" value="P:sulfur compound metabolic process"/>
    <property type="evidence" value="ECO:0007669"/>
    <property type="project" value="TreeGrafter"/>
</dbReference>